<sequence>MGPRVQMSNDGIEFKPLGGAPTGPLGILQELGRQYGDYFSPNAKEELRWEEPKLMKNCWAQTMLNYLYGFSPSCNEDGSFSPKQCSLQSDDLATDIRNGE</sequence>
<keyword evidence="3" id="KW-1185">Reference proteome</keyword>
<evidence type="ECO:0000313" key="3">
    <source>
        <dbReference type="Proteomes" id="UP001195483"/>
    </source>
</evidence>
<protein>
    <submittedName>
        <fullName evidence="2">Uncharacterized protein</fullName>
    </submittedName>
</protein>
<dbReference type="InterPro" id="IPR036857">
    <property type="entry name" value="Thyroglobulin_1_sf"/>
</dbReference>
<gene>
    <name evidence="2" type="ORF">CHS0354_031911</name>
</gene>
<dbReference type="SUPFAM" id="SSF57610">
    <property type="entry name" value="Thyroglobulin type-1 domain"/>
    <property type="match status" value="1"/>
</dbReference>
<feature type="region of interest" description="Disordered" evidence="1">
    <location>
        <begin position="1"/>
        <end position="20"/>
    </location>
</feature>
<evidence type="ECO:0000313" key="2">
    <source>
        <dbReference type="EMBL" id="KAK3581564.1"/>
    </source>
</evidence>
<dbReference type="Proteomes" id="UP001195483">
    <property type="component" value="Unassembled WGS sequence"/>
</dbReference>
<reference evidence="2" key="1">
    <citation type="journal article" date="2021" name="Genome Biol. Evol.">
        <title>A High-Quality Reference Genome for a Parasitic Bivalve with Doubly Uniparental Inheritance (Bivalvia: Unionida).</title>
        <authorList>
            <person name="Smith C.H."/>
        </authorList>
    </citation>
    <scope>NUCLEOTIDE SEQUENCE</scope>
    <source>
        <strain evidence="2">CHS0354</strain>
    </source>
</reference>
<evidence type="ECO:0000256" key="1">
    <source>
        <dbReference type="SAM" id="MobiDB-lite"/>
    </source>
</evidence>
<dbReference type="AlphaFoldDB" id="A0AAE0VKS3"/>
<reference evidence="2" key="3">
    <citation type="submission" date="2023-05" db="EMBL/GenBank/DDBJ databases">
        <authorList>
            <person name="Smith C.H."/>
        </authorList>
    </citation>
    <scope>NUCLEOTIDE SEQUENCE</scope>
    <source>
        <strain evidence="2">CHS0354</strain>
        <tissue evidence="2">Mantle</tissue>
    </source>
</reference>
<comment type="caution">
    <text evidence="2">The sequence shown here is derived from an EMBL/GenBank/DDBJ whole genome shotgun (WGS) entry which is preliminary data.</text>
</comment>
<proteinExistence type="predicted"/>
<organism evidence="2 3">
    <name type="scientific">Potamilus streckersoni</name>
    <dbReference type="NCBI Taxonomy" id="2493646"/>
    <lineage>
        <taxon>Eukaryota</taxon>
        <taxon>Metazoa</taxon>
        <taxon>Spiralia</taxon>
        <taxon>Lophotrochozoa</taxon>
        <taxon>Mollusca</taxon>
        <taxon>Bivalvia</taxon>
        <taxon>Autobranchia</taxon>
        <taxon>Heteroconchia</taxon>
        <taxon>Palaeoheterodonta</taxon>
        <taxon>Unionida</taxon>
        <taxon>Unionoidea</taxon>
        <taxon>Unionidae</taxon>
        <taxon>Ambleminae</taxon>
        <taxon>Lampsilini</taxon>
        <taxon>Potamilus</taxon>
    </lineage>
</organism>
<accession>A0AAE0VKS3</accession>
<reference evidence="2" key="2">
    <citation type="journal article" date="2021" name="Genome Biol. Evol.">
        <title>Developing a high-quality reference genome for a parasitic bivalve with doubly uniparental inheritance (Bivalvia: Unionida).</title>
        <authorList>
            <person name="Smith C.H."/>
        </authorList>
    </citation>
    <scope>NUCLEOTIDE SEQUENCE</scope>
    <source>
        <strain evidence="2">CHS0354</strain>
        <tissue evidence="2">Mantle</tissue>
    </source>
</reference>
<name>A0AAE0VKS3_9BIVA</name>
<dbReference type="EMBL" id="JAEAOA010001897">
    <property type="protein sequence ID" value="KAK3581564.1"/>
    <property type="molecule type" value="Genomic_DNA"/>
</dbReference>